<organism evidence="1 2">
    <name type="scientific">Erysiphe pulchra</name>
    <dbReference type="NCBI Taxonomy" id="225359"/>
    <lineage>
        <taxon>Eukaryota</taxon>
        <taxon>Fungi</taxon>
        <taxon>Dikarya</taxon>
        <taxon>Ascomycota</taxon>
        <taxon>Pezizomycotina</taxon>
        <taxon>Leotiomycetes</taxon>
        <taxon>Erysiphales</taxon>
        <taxon>Erysiphaceae</taxon>
        <taxon>Erysiphe</taxon>
    </lineage>
</organism>
<proteinExistence type="predicted"/>
<reference evidence="1 2" key="1">
    <citation type="submission" date="2017-10" db="EMBL/GenBank/DDBJ databases">
        <title>Development of genomic resources for the powdery mildew, Erysiphe pulchra.</title>
        <authorList>
            <person name="Wadl P.A."/>
            <person name="Mack B.M."/>
            <person name="Moore G."/>
            <person name="Beltz S.B."/>
        </authorList>
    </citation>
    <scope>NUCLEOTIDE SEQUENCE [LARGE SCALE GENOMIC DNA]</scope>
    <source>
        <strain evidence="1">Cflorida</strain>
    </source>
</reference>
<dbReference type="EMBL" id="PEDP01000005">
    <property type="protein sequence ID" value="POS88389.1"/>
    <property type="molecule type" value="Genomic_DNA"/>
</dbReference>
<evidence type="ECO:0000313" key="1">
    <source>
        <dbReference type="EMBL" id="POS88389.1"/>
    </source>
</evidence>
<name>A0A2S4Q288_9PEZI</name>
<comment type="caution">
    <text evidence="1">The sequence shown here is derived from an EMBL/GenBank/DDBJ whole genome shotgun (WGS) entry which is preliminary data.</text>
</comment>
<gene>
    <name evidence="1" type="ORF">EPUL_000118</name>
</gene>
<sequence>MASLGVKENFRLASNDFDYHGQYEKLFDEPLCYDEALPLTGLIGDELNKITDDAAQRVTEAKLSFGPIASILDYHCSQAAGLHMPVKQASALKNFSDEIILVTKRHFEAYVRCVPAQICNDGITGKSAALKEKVSSISLLSNINIENVTPWTTHRIQNAPRNYGTLNRDFEHQLIPITALT</sequence>
<accession>A0A2S4Q288</accession>
<dbReference type="AlphaFoldDB" id="A0A2S4Q288"/>
<evidence type="ECO:0000313" key="2">
    <source>
        <dbReference type="Proteomes" id="UP000237438"/>
    </source>
</evidence>
<dbReference type="Proteomes" id="UP000237438">
    <property type="component" value="Unassembled WGS sequence"/>
</dbReference>
<protein>
    <submittedName>
        <fullName evidence="1">Uncharacterized protein</fullName>
    </submittedName>
</protein>
<keyword evidence="2" id="KW-1185">Reference proteome</keyword>